<evidence type="ECO:0000256" key="7">
    <source>
        <dbReference type="ARBA" id="ARBA00047899"/>
    </source>
</evidence>
<dbReference type="InterPro" id="IPR052059">
    <property type="entry name" value="CR_Ser/Thr_kinase"/>
</dbReference>
<keyword evidence="3" id="KW-0808">Transferase</keyword>
<dbReference type="EC" id="2.7.11.1" evidence="1"/>
<dbReference type="InterPro" id="IPR011009">
    <property type="entry name" value="Kinase-like_dom_sf"/>
</dbReference>
<dbReference type="GO" id="GO:0004674">
    <property type="term" value="F:protein serine/threonine kinase activity"/>
    <property type="evidence" value="ECO:0000318"/>
    <property type="project" value="GO_Central"/>
</dbReference>
<dbReference type="Pfam" id="PF07714">
    <property type="entry name" value="PK_Tyr_Ser-Thr"/>
    <property type="match status" value="1"/>
</dbReference>
<dbReference type="Proteomes" id="UP000030748">
    <property type="component" value="Unassembled WGS sequence"/>
</dbReference>
<dbReference type="SMART" id="SM00220">
    <property type="entry name" value="S_TKc"/>
    <property type="match status" value="1"/>
</dbReference>
<evidence type="ECO:0000313" key="11">
    <source>
        <dbReference type="Proteomes" id="UP000030748"/>
    </source>
</evidence>
<comment type="catalytic activity">
    <reaction evidence="7">
        <text>L-threonyl-[protein] + ATP = O-phospho-L-threonyl-[protein] + ADP + H(+)</text>
        <dbReference type="Rhea" id="RHEA:46608"/>
        <dbReference type="Rhea" id="RHEA-COMP:11060"/>
        <dbReference type="Rhea" id="RHEA-COMP:11605"/>
        <dbReference type="ChEBI" id="CHEBI:15378"/>
        <dbReference type="ChEBI" id="CHEBI:30013"/>
        <dbReference type="ChEBI" id="CHEBI:30616"/>
        <dbReference type="ChEBI" id="CHEBI:61977"/>
        <dbReference type="ChEBI" id="CHEBI:456216"/>
        <dbReference type="EC" id="2.7.11.1"/>
    </reaction>
</comment>
<dbReference type="GO" id="GO:0005524">
    <property type="term" value="F:ATP binding"/>
    <property type="evidence" value="ECO:0007669"/>
    <property type="project" value="UniProtKB-KW"/>
</dbReference>
<dbReference type="AlphaFoldDB" id="A0A022Q6I1"/>
<evidence type="ECO:0000256" key="1">
    <source>
        <dbReference type="ARBA" id="ARBA00012513"/>
    </source>
</evidence>
<evidence type="ECO:0000256" key="5">
    <source>
        <dbReference type="ARBA" id="ARBA00022777"/>
    </source>
</evidence>
<dbReference type="SUPFAM" id="SSF56112">
    <property type="entry name" value="Protein kinase-like (PK-like)"/>
    <property type="match status" value="1"/>
</dbReference>
<proteinExistence type="predicted"/>
<evidence type="ECO:0000256" key="8">
    <source>
        <dbReference type="ARBA" id="ARBA00048679"/>
    </source>
</evidence>
<evidence type="ECO:0000256" key="3">
    <source>
        <dbReference type="ARBA" id="ARBA00022679"/>
    </source>
</evidence>
<feature type="domain" description="Protein kinase" evidence="9">
    <location>
        <begin position="1"/>
        <end position="224"/>
    </location>
</feature>
<dbReference type="PROSITE" id="PS00108">
    <property type="entry name" value="PROTEIN_KINASE_ST"/>
    <property type="match status" value="1"/>
</dbReference>
<dbReference type="FunFam" id="1.10.510.10:FF:001023">
    <property type="entry name" value="Os07g0541700 protein"/>
    <property type="match status" value="1"/>
</dbReference>
<evidence type="ECO:0000313" key="10">
    <source>
        <dbReference type="EMBL" id="EYU23239.1"/>
    </source>
</evidence>
<protein>
    <recommendedName>
        <fullName evidence="1">non-specific serine/threonine protein kinase</fullName>
        <ecNumber evidence="1">2.7.11.1</ecNumber>
    </recommendedName>
</protein>
<dbReference type="InterPro" id="IPR001245">
    <property type="entry name" value="Ser-Thr/Tyr_kinase_cat_dom"/>
</dbReference>
<evidence type="ECO:0000256" key="4">
    <source>
        <dbReference type="ARBA" id="ARBA00022741"/>
    </source>
</evidence>
<gene>
    <name evidence="10" type="ORF">MIMGU_mgv11b015306mg</name>
</gene>
<evidence type="ECO:0000259" key="9">
    <source>
        <dbReference type="PROSITE" id="PS50011"/>
    </source>
</evidence>
<evidence type="ECO:0000256" key="6">
    <source>
        <dbReference type="ARBA" id="ARBA00022840"/>
    </source>
</evidence>
<keyword evidence="5" id="KW-0418">Kinase</keyword>
<sequence length="224" mass="25305">GVDLHTGSFTLRLIKTTTNNFDPTNKIGKGGFGHVFKLHGCCIEGNRLMLVYEYLESNSLARALFGLEEHQIHLDWPTRHKICIGIARGLAYLHAESRLKIVHRDIKATNVLLYKDLMPKISDFGHAELDEEDDTHISTQIAGTFGYMARQYAMRGHLTDKADIYNFGGVLLEVISRRSNSSNRDPSFYLLDERVTLRLYQKYGITGPGRESGLDNAGIFKLFV</sequence>
<accession>A0A022Q6I1</accession>
<dbReference type="InterPro" id="IPR008271">
    <property type="entry name" value="Ser/Thr_kinase_AS"/>
</dbReference>
<name>A0A022Q6I1_ERYGU</name>
<organism evidence="10 11">
    <name type="scientific">Erythranthe guttata</name>
    <name type="common">Yellow monkey flower</name>
    <name type="synonym">Mimulus guttatus</name>
    <dbReference type="NCBI Taxonomy" id="4155"/>
    <lineage>
        <taxon>Eukaryota</taxon>
        <taxon>Viridiplantae</taxon>
        <taxon>Streptophyta</taxon>
        <taxon>Embryophyta</taxon>
        <taxon>Tracheophyta</taxon>
        <taxon>Spermatophyta</taxon>
        <taxon>Magnoliopsida</taxon>
        <taxon>eudicotyledons</taxon>
        <taxon>Gunneridae</taxon>
        <taxon>Pentapetalae</taxon>
        <taxon>asterids</taxon>
        <taxon>lamiids</taxon>
        <taxon>Lamiales</taxon>
        <taxon>Phrymaceae</taxon>
        <taxon>Erythranthe</taxon>
    </lineage>
</organism>
<dbReference type="Gene3D" id="1.10.510.10">
    <property type="entry name" value="Transferase(Phosphotransferase) domain 1"/>
    <property type="match status" value="1"/>
</dbReference>
<dbReference type="PANTHER" id="PTHR47973">
    <property type="entry name" value="CYSTEINE-RICH RECEPTOR-LIKE PROTEIN KINASE 3"/>
    <property type="match status" value="1"/>
</dbReference>
<keyword evidence="2" id="KW-0723">Serine/threonine-protein kinase</keyword>
<dbReference type="STRING" id="4155.A0A022Q6I1"/>
<dbReference type="PROSITE" id="PS50011">
    <property type="entry name" value="PROTEIN_KINASE_DOM"/>
    <property type="match status" value="1"/>
</dbReference>
<feature type="non-terminal residue" evidence="10">
    <location>
        <position position="1"/>
    </location>
</feature>
<evidence type="ECO:0000256" key="2">
    <source>
        <dbReference type="ARBA" id="ARBA00022527"/>
    </source>
</evidence>
<dbReference type="EMBL" id="KI632169">
    <property type="protein sequence ID" value="EYU23239.1"/>
    <property type="molecule type" value="Genomic_DNA"/>
</dbReference>
<dbReference type="InterPro" id="IPR000719">
    <property type="entry name" value="Prot_kinase_dom"/>
</dbReference>
<keyword evidence="4" id="KW-0547">Nucleotide-binding</keyword>
<reference evidence="10 11" key="1">
    <citation type="journal article" date="2013" name="Proc. Natl. Acad. Sci. U.S.A.">
        <title>Fine-scale variation in meiotic recombination in Mimulus inferred from population shotgun sequencing.</title>
        <authorList>
            <person name="Hellsten U."/>
            <person name="Wright K.M."/>
            <person name="Jenkins J."/>
            <person name="Shu S."/>
            <person name="Yuan Y."/>
            <person name="Wessler S.R."/>
            <person name="Schmutz J."/>
            <person name="Willis J.H."/>
            <person name="Rokhsar D.S."/>
        </authorList>
    </citation>
    <scope>NUCLEOTIDE SEQUENCE [LARGE SCALE GENOMIC DNA]</scope>
    <source>
        <strain evidence="11">cv. DUN x IM62</strain>
    </source>
</reference>
<dbReference type="Gene3D" id="3.30.200.20">
    <property type="entry name" value="Phosphorylase Kinase, domain 1"/>
    <property type="match status" value="1"/>
</dbReference>
<comment type="catalytic activity">
    <reaction evidence="8">
        <text>L-seryl-[protein] + ATP = O-phospho-L-seryl-[protein] + ADP + H(+)</text>
        <dbReference type="Rhea" id="RHEA:17989"/>
        <dbReference type="Rhea" id="RHEA-COMP:9863"/>
        <dbReference type="Rhea" id="RHEA-COMP:11604"/>
        <dbReference type="ChEBI" id="CHEBI:15378"/>
        <dbReference type="ChEBI" id="CHEBI:29999"/>
        <dbReference type="ChEBI" id="CHEBI:30616"/>
        <dbReference type="ChEBI" id="CHEBI:83421"/>
        <dbReference type="ChEBI" id="CHEBI:456216"/>
        <dbReference type="EC" id="2.7.11.1"/>
    </reaction>
</comment>
<keyword evidence="11" id="KW-1185">Reference proteome</keyword>
<keyword evidence="6" id="KW-0067">ATP-binding</keyword>